<feature type="region of interest" description="Disordered" evidence="1">
    <location>
        <begin position="768"/>
        <end position="796"/>
    </location>
</feature>
<reference evidence="3" key="1">
    <citation type="submission" date="2023-06" db="EMBL/GenBank/DDBJ databases">
        <title>Genome-scale phylogeny and comparative genomics of the fungal order Sordariales.</title>
        <authorList>
            <consortium name="Lawrence Berkeley National Laboratory"/>
            <person name="Hensen N."/>
            <person name="Bonometti L."/>
            <person name="Westerberg I."/>
            <person name="Brannstrom I.O."/>
            <person name="Guillou S."/>
            <person name="Cros-Aarteil S."/>
            <person name="Calhoun S."/>
            <person name="Haridas S."/>
            <person name="Kuo A."/>
            <person name="Mondo S."/>
            <person name="Pangilinan J."/>
            <person name="Riley R."/>
            <person name="Labutti K."/>
            <person name="Andreopoulos B."/>
            <person name="Lipzen A."/>
            <person name="Chen C."/>
            <person name="Yanf M."/>
            <person name="Daum C."/>
            <person name="Ng V."/>
            <person name="Clum A."/>
            <person name="Steindorff A."/>
            <person name="Ohm R."/>
            <person name="Martin F."/>
            <person name="Silar P."/>
            <person name="Natvig D."/>
            <person name="Lalanne C."/>
            <person name="Gautier V."/>
            <person name="Ament-Velasquez S.L."/>
            <person name="Kruys A."/>
            <person name="Hutchinson M.I."/>
            <person name="Powell A.J."/>
            <person name="Barry K."/>
            <person name="Miller A.N."/>
            <person name="Grigoriev I.V."/>
            <person name="Debuchy R."/>
            <person name="Gladieux P."/>
            <person name="Thoren M.H."/>
            <person name="Johannesson H."/>
        </authorList>
    </citation>
    <scope>NUCLEOTIDE SEQUENCE</scope>
    <source>
        <strain evidence="3">PSN4</strain>
    </source>
</reference>
<sequence length="857" mass="96308">MDIIRSDEILPGHDKIKAFVLKDPTRVDDDDVNLFLVKPPPAAVDLNLHAPIECMAGNLCHLCRSALEFFSFWLAVNTAAKTAEEKEALETLPPGCTVHIGSRTLEQGEAASCHLCALLMAKIRVKRIAMHSIAQSNIEMCWQSRADKPPTLHFAVFHRGHPRATNNYLNILRLRFWSASEFDVGLLGRLERHSNTSSAQSASNCLQWLRRCQADEDGKHRQCNTSSAGWLPTRLLDVDSVVATSRLKLVTPRDTPGAFVSDKRYMTLSHCWGRVALPTLTTQNLAVRLRDGIPLSQLPKTFRDAAQVAHWFRVRWLWIDSLCILQDSEADWQREAVMMYSVYKNALLNISADDSPDATWGLFREREPAVTMPMSLGFPRVFGGASFFLTEDAAGVFESVNSTPLAKRGWVFQERQLSRRILHFTSHEIIWECCAAAPYAATETFPGGTPFNTAFLSSAGGKPKFQSQIDVGNPTDVQALYTTWDTLCKEYSGKAFTHVRDKLVALSGLAQQFQVAFPHDEAYLAGMWQSCLPQNLLWEAEETSAPFGAEEYVAPSWSWAAINGPIARFGKMDDRPSHSLVEVLSIDTKPAIPSNPTGMLKSASLKLRCYLRPVEVRPDYTKRPWYMMAMRSGGKAHRLTVKHGDGREAITFDNFHSNAFYYSFDVLSDQNSGPESVPGYFLPLCMSQPDEYASLVLSGLLIEKIGDDDDSTYRRLGVIHVYHERCHRIKYTVRDDADDNWNTWTTLSRLLVETHECFQKLRSERGGSQKNWRKAGSGEVEEKIGREKKEKGEKNDEAAFHETLERLEIGSGGSNREIDLESVSPLERLYYLDTTALAGSKVDGKLERMVPQEITLV</sequence>
<dbReference type="AlphaFoldDB" id="A0AAJ0BKX5"/>
<name>A0AAJ0BKX5_9PEZI</name>
<accession>A0AAJ0BKX5</accession>
<keyword evidence="4" id="KW-1185">Reference proteome</keyword>
<evidence type="ECO:0000313" key="3">
    <source>
        <dbReference type="EMBL" id="KAK1758752.1"/>
    </source>
</evidence>
<evidence type="ECO:0000313" key="4">
    <source>
        <dbReference type="Proteomes" id="UP001239445"/>
    </source>
</evidence>
<comment type="caution">
    <text evidence="3">The sequence shown here is derived from an EMBL/GenBank/DDBJ whole genome shotgun (WGS) entry which is preliminary data.</text>
</comment>
<evidence type="ECO:0000256" key="1">
    <source>
        <dbReference type="SAM" id="MobiDB-lite"/>
    </source>
</evidence>
<protein>
    <submittedName>
        <fullName evidence="3">Heterokaryon incompatibility protein-domain-containing protein</fullName>
    </submittedName>
</protein>
<dbReference type="EMBL" id="MU839828">
    <property type="protein sequence ID" value="KAK1758752.1"/>
    <property type="molecule type" value="Genomic_DNA"/>
</dbReference>
<dbReference type="Pfam" id="PF06985">
    <property type="entry name" value="HET"/>
    <property type="match status" value="1"/>
</dbReference>
<dbReference type="PANTHER" id="PTHR33112:SF10">
    <property type="entry name" value="TOL"/>
    <property type="match status" value="1"/>
</dbReference>
<feature type="compositionally biased region" description="Basic and acidic residues" evidence="1">
    <location>
        <begin position="780"/>
        <end position="796"/>
    </location>
</feature>
<dbReference type="Proteomes" id="UP001239445">
    <property type="component" value="Unassembled WGS sequence"/>
</dbReference>
<feature type="domain" description="Heterokaryon incompatibility" evidence="2">
    <location>
        <begin position="265"/>
        <end position="414"/>
    </location>
</feature>
<gene>
    <name evidence="3" type="ORF">QBC47DRAFT_435866</name>
</gene>
<dbReference type="PANTHER" id="PTHR33112">
    <property type="entry name" value="DOMAIN PROTEIN, PUTATIVE-RELATED"/>
    <property type="match status" value="1"/>
</dbReference>
<dbReference type="InterPro" id="IPR010730">
    <property type="entry name" value="HET"/>
</dbReference>
<proteinExistence type="predicted"/>
<organism evidence="3 4">
    <name type="scientific">Echria macrotheca</name>
    <dbReference type="NCBI Taxonomy" id="438768"/>
    <lineage>
        <taxon>Eukaryota</taxon>
        <taxon>Fungi</taxon>
        <taxon>Dikarya</taxon>
        <taxon>Ascomycota</taxon>
        <taxon>Pezizomycotina</taxon>
        <taxon>Sordariomycetes</taxon>
        <taxon>Sordariomycetidae</taxon>
        <taxon>Sordariales</taxon>
        <taxon>Schizotheciaceae</taxon>
        <taxon>Echria</taxon>
    </lineage>
</organism>
<evidence type="ECO:0000259" key="2">
    <source>
        <dbReference type="Pfam" id="PF06985"/>
    </source>
</evidence>